<evidence type="ECO:0000259" key="1">
    <source>
        <dbReference type="PROSITE" id="PS50965"/>
    </source>
</evidence>
<dbReference type="AlphaFoldDB" id="A0A1I2WAY0"/>
<keyword evidence="3" id="KW-1185">Reference proteome</keyword>
<gene>
    <name evidence="2" type="ORF">SAMN02982927_03437</name>
</gene>
<dbReference type="Pfam" id="PF08378">
    <property type="entry name" value="NERD"/>
    <property type="match status" value="1"/>
</dbReference>
<protein>
    <submittedName>
        <fullName evidence="2">Nuclease-related domain-containing protein</fullName>
    </submittedName>
</protein>
<accession>A0A1I2WAY0</accession>
<dbReference type="STRING" id="269670.SAMN02982927_03437"/>
<dbReference type="InterPro" id="IPR011528">
    <property type="entry name" value="NERD"/>
</dbReference>
<evidence type="ECO:0000313" key="2">
    <source>
        <dbReference type="EMBL" id="SFG97216.1"/>
    </source>
</evidence>
<organism evidence="2 3">
    <name type="scientific">Sporolactobacillus nakayamae</name>
    <dbReference type="NCBI Taxonomy" id="269670"/>
    <lineage>
        <taxon>Bacteria</taxon>
        <taxon>Bacillati</taxon>
        <taxon>Bacillota</taxon>
        <taxon>Bacilli</taxon>
        <taxon>Bacillales</taxon>
        <taxon>Sporolactobacillaceae</taxon>
        <taxon>Sporolactobacillus</taxon>
    </lineage>
</organism>
<proteinExistence type="predicted"/>
<dbReference type="PROSITE" id="PS50965">
    <property type="entry name" value="NERD"/>
    <property type="match status" value="1"/>
</dbReference>
<feature type="domain" description="NERD" evidence="1">
    <location>
        <begin position="36"/>
        <end position="148"/>
    </location>
</feature>
<dbReference type="Proteomes" id="UP000198752">
    <property type="component" value="Unassembled WGS sequence"/>
</dbReference>
<dbReference type="OrthoDB" id="569879at2"/>
<reference evidence="3" key="1">
    <citation type="submission" date="2016-10" db="EMBL/GenBank/DDBJ databases">
        <authorList>
            <person name="Varghese N."/>
            <person name="Submissions S."/>
        </authorList>
    </citation>
    <scope>NUCLEOTIDE SEQUENCE [LARGE SCALE GENOMIC DNA]</scope>
    <source>
        <strain evidence="3">ATCC 700379</strain>
    </source>
</reference>
<name>A0A1I2WAY0_9BACL</name>
<dbReference type="EMBL" id="FOOY01000036">
    <property type="protein sequence ID" value="SFG97216.1"/>
    <property type="molecule type" value="Genomic_DNA"/>
</dbReference>
<sequence length="332" mass="38270">MLCPLRLLSDHALLSHLPASHQARKLVESDAAKLYAGWKGEQNLAYYLKCISDPTIRIFYDLHLKECQIDVLLLTPTFLSILEVKNYSGVLSFYNDLGQVVRTMGGRREGFANPILQANRHRMYVQQWLTERHFPDILIETDVVIAHPSTIVDSSDKTVKEHVFHAEKAPIKLQRMINNYQGSPNYSRFLPQIEKALLNDHHDPFPDVLQKFGVSSTDLQRGVLCEACHHFSMQRISANWQCARCGHRSKNAHRSMILHYFLLFGPTMTNKQCRDFLKIDNAKLMIDLLNKMNLKREGIGPGRGQYYCSPSYETFDQLLSPEINNRIWKAKD</sequence>
<evidence type="ECO:0000313" key="3">
    <source>
        <dbReference type="Proteomes" id="UP000198752"/>
    </source>
</evidence>